<feature type="DNA-binding region" description="OmpR/PhoB-type" evidence="6">
    <location>
        <begin position="3"/>
        <end position="107"/>
    </location>
</feature>
<gene>
    <name evidence="9" type="ORF">DVK44_32910</name>
</gene>
<dbReference type="InterPro" id="IPR001867">
    <property type="entry name" value="OmpR/PhoB-type_DNA-bd"/>
</dbReference>
<evidence type="ECO:0000256" key="3">
    <source>
        <dbReference type="ARBA" id="ARBA00023015"/>
    </source>
</evidence>
<dbReference type="PANTHER" id="PTHR35807:SF1">
    <property type="entry name" value="TRANSCRIPTIONAL REGULATOR REDD"/>
    <property type="match status" value="1"/>
</dbReference>
<name>A0A345HYF6_9ACTN</name>
<feature type="compositionally biased region" description="Low complexity" evidence="7">
    <location>
        <begin position="285"/>
        <end position="297"/>
    </location>
</feature>
<dbReference type="PROSITE" id="PS51755">
    <property type="entry name" value="OMPR_PHOB"/>
    <property type="match status" value="1"/>
</dbReference>
<dbReference type="GO" id="GO:0003677">
    <property type="term" value="F:DNA binding"/>
    <property type="evidence" value="ECO:0007669"/>
    <property type="project" value="UniProtKB-UniRule"/>
</dbReference>
<sequence length="1207" mass="129150">MTPCRNRFHAMWWSVLGAVEVRVGDQPVALGGAKQRRVLAVLLAEAGGPVPVSRLVDSVWGERPPPTAVGTLRSYVANLRRRLEPDRPPREAGKVLVSTETGYCLRVPEERYDAMSFGKLAESGRASLAGGRPLDALSDLDQALALWRGPAFGEFSSEPFAALESTRLEELRLTSQERHAGAQLAAGLAEPAVAGLRTLVASEPLREQRWEMLALALYRCGRRAESLAVLQQARGALDENLGVGPGRRLRRLERDIVHQDAGLDLEARRVVRAAGPGPGPGSGPVPGSSAAARPAAGTVTRADVPEPDSRDGLDGRDDVLAGVDRALSGTSGGRGGLMLVTGEPGIGKTRIAQAALERAAGRGLAAVVGRCPEGQGVPALWPWLMVLRAVIGGGGRRLRRLADQLGANALITGGDSDRPAPGRARSLGMGKGPAGEGRHGDGGGASSRGPTVIVELLACAARERPLLVVLDDLHWADPDSVRVLRVLTTMLPELPLLLLVTSRDGPELDGAASALVAGLTGTWANRWPLRRLTEAEVVRAVGRRLGPGTGAETGRVIHRRCGGVPFHVNELARLVPTLGTRRLTEALPEGTRNLVRHRLRGLPDGAETTLAVAAVVGERFDFGILAEASDTPRERLLDTLEAGIGWGLIEEDGPTGCYRFSHALVRDTLRRSFSRLRTAGLHARIAEALERRVRAGVRGHAELLDDAAFHWLAATPAGYAEQAVAAATAAAGRAERVHAHQHAARLLTAAIEIIDERAAPADSDGTRRLFDLVVRRGRLASRGAQREEATTVLNRAIALARELNDVQALATAATVHTLESFLAVRDYRTADDTVLTALRDAVRLLPGTDSPLRCLALAALAAELYHDSASEPSKPSAPSGAPGPGTAAVRLSSEAVAMARRLGDEQLLFRVLHLRLQAIRHPDTLGERQALVEEQLALAARPGAGPEWLPMALLRRALTRLEAGDMAAAQTDIVACAAANEQVRLTEVDIHLRWWEALRSGLAGNRAVAERLAGQAYDLHRRLGWGAEPALFAHRITWLLDQDRFADMEELVRAVHRAGSPVPPEHVGLVLALRGRFTEAVAYCPPAHQLPEPPHDWLWLLQMVLRAYTWALCGDGPSCRWALGRLLPYTGRAVTTGSAMLCWGSIDHFLGEVAAVAGERETAIGLLRRAVRHNGELGCPRWRQRSEHRLAALLESADDGGDGQGMG</sequence>
<dbReference type="Pfam" id="PF00486">
    <property type="entry name" value="Trans_reg_C"/>
    <property type="match status" value="1"/>
</dbReference>
<dbReference type="GO" id="GO:0000160">
    <property type="term" value="P:phosphorelay signal transduction system"/>
    <property type="evidence" value="ECO:0007669"/>
    <property type="project" value="UniProtKB-KW"/>
</dbReference>
<feature type="compositionally biased region" description="Basic and acidic residues" evidence="7">
    <location>
        <begin position="303"/>
        <end position="317"/>
    </location>
</feature>
<keyword evidence="10" id="KW-1185">Reference proteome</keyword>
<dbReference type="OrthoDB" id="134712at2"/>
<organism evidence="9 10">
    <name type="scientific">Streptomyces paludis</name>
    <dbReference type="NCBI Taxonomy" id="2282738"/>
    <lineage>
        <taxon>Bacteria</taxon>
        <taxon>Bacillati</taxon>
        <taxon>Actinomycetota</taxon>
        <taxon>Actinomycetes</taxon>
        <taxon>Kitasatosporales</taxon>
        <taxon>Streptomycetaceae</taxon>
        <taxon>Streptomyces</taxon>
    </lineage>
</organism>
<proteinExistence type="inferred from homology"/>
<evidence type="ECO:0000256" key="7">
    <source>
        <dbReference type="SAM" id="MobiDB-lite"/>
    </source>
</evidence>
<dbReference type="EMBL" id="CP031194">
    <property type="protein sequence ID" value="AXG81730.1"/>
    <property type="molecule type" value="Genomic_DNA"/>
</dbReference>
<protein>
    <recommendedName>
        <fullName evidence="8">OmpR/PhoB-type domain-containing protein</fullName>
    </recommendedName>
</protein>
<keyword evidence="3" id="KW-0805">Transcription regulation</keyword>
<evidence type="ECO:0000256" key="5">
    <source>
        <dbReference type="ARBA" id="ARBA00023163"/>
    </source>
</evidence>
<dbReference type="PANTHER" id="PTHR35807">
    <property type="entry name" value="TRANSCRIPTIONAL REGULATOR REDD-RELATED"/>
    <property type="match status" value="1"/>
</dbReference>
<dbReference type="Gene3D" id="1.25.40.10">
    <property type="entry name" value="Tetratricopeptide repeat domain"/>
    <property type="match status" value="1"/>
</dbReference>
<evidence type="ECO:0000256" key="2">
    <source>
        <dbReference type="ARBA" id="ARBA00023012"/>
    </source>
</evidence>
<dbReference type="Pfam" id="PF03704">
    <property type="entry name" value="BTAD"/>
    <property type="match status" value="1"/>
</dbReference>
<evidence type="ECO:0000256" key="4">
    <source>
        <dbReference type="ARBA" id="ARBA00023125"/>
    </source>
</evidence>
<comment type="similarity">
    <text evidence="1">Belongs to the AfsR/DnrI/RedD regulatory family.</text>
</comment>
<dbReference type="SUPFAM" id="SSF48452">
    <property type="entry name" value="TPR-like"/>
    <property type="match status" value="1"/>
</dbReference>
<feature type="region of interest" description="Disordered" evidence="7">
    <location>
        <begin position="272"/>
        <end position="317"/>
    </location>
</feature>
<feature type="domain" description="OmpR/PhoB-type" evidence="8">
    <location>
        <begin position="3"/>
        <end position="107"/>
    </location>
</feature>
<dbReference type="SUPFAM" id="SSF46894">
    <property type="entry name" value="C-terminal effector domain of the bipartite response regulators"/>
    <property type="match status" value="1"/>
</dbReference>
<keyword evidence="4 6" id="KW-0238">DNA-binding</keyword>
<dbReference type="SMART" id="SM00862">
    <property type="entry name" value="Trans_reg_C"/>
    <property type="match status" value="1"/>
</dbReference>
<accession>A0A345HYF6</accession>
<evidence type="ECO:0000313" key="9">
    <source>
        <dbReference type="EMBL" id="AXG81730.1"/>
    </source>
</evidence>
<dbReference type="InterPro" id="IPR041664">
    <property type="entry name" value="AAA_16"/>
</dbReference>
<dbReference type="AlphaFoldDB" id="A0A345HYF6"/>
<dbReference type="SUPFAM" id="SSF52540">
    <property type="entry name" value="P-loop containing nucleoside triphosphate hydrolases"/>
    <property type="match status" value="1"/>
</dbReference>
<feature type="region of interest" description="Disordered" evidence="7">
    <location>
        <begin position="410"/>
        <end position="447"/>
    </location>
</feature>
<dbReference type="InterPro" id="IPR027417">
    <property type="entry name" value="P-loop_NTPase"/>
</dbReference>
<dbReference type="GO" id="GO:0006355">
    <property type="term" value="P:regulation of DNA-templated transcription"/>
    <property type="evidence" value="ECO:0007669"/>
    <property type="project" value="InterPro"/>
</dbReference>
<dbReference type="Gene3D" id="1.10.10.10">
    <property type="entry name" value="Winged helix-like DNA-binding domain superfamily/Winged helix DNA-binding domain"/>
    <property type="match status" value="1"/>
</dbReference>
<evidence type="ECO:0000256" key="1">
    <source>
        <dbReference type="ARBA" id="ARBA00005820"/>
    </source>
</evidence>
<dbReference type="InterPro" id="IPR005158">
    <property type="entry name" value="BTAD"/>
</dbReference>
<dbReference type="SMART" id="SM01043">
    <property type="entry name" value="BTAD"/>
    <property type="match status" value="1"/>
</dbReference>
<dbReference type="InterPro" id="IPR011990">
    <property type="entry name" value="TPR-like_helical_dom_sf"/>
</dbReference>
<dbReference type="InterPro" id="IPR036388">
    <property type="entry name" value="WH-like_DNA-bd_sf"/>
</dbReference>
<keyword evidence="2" id="KW-0902">Two-component regulatory system</keyword>
<evidence type="ECO:0000259" key="8">
    <source>
        <dbReference type="PROSITE" id="PS51755"/>
    </source>
</evidence>
<dbReference type="InterPro" id="IPR016032">
    <property type="entry name" value="Sig_transdc_resp-reg_C-effctor"/>
</dbReference>
<evidence type="ECO:0000256" key="6">
    <source>
        <dbReference type="PROSITE-ProRule" id="PRU01091"/>
    </source>
</evidence>
<dbReference type="Proteomes" id="UP000253868">
    <property type="component" value="Chromosome"/>
</dbReference>
<evidence type="ECO:0000313" key="10">
    <source>
        <dbReference type="Proteomes" id="UP000253868"/>
    </source>
</evidence>
<reference evidence="10" key="1">
    <citation type="submission" date="2018-07" db="EMBL/GenBank/DDBJ databases">
        <authorList>
            <person name="Zhao J."/>
        </authorList>
    </citation>
    <scope>NUCLEOTIDE SEQUENCE [LARGE SCALE GENOMIC DNA]</scope>
    <source>
        <strain evidence="10">GSSD-12</strain>
    </source>
</reference>
<dbReference type="KEGG" id="spad:DVK44_32910"/>
<dbReference type="Pfam" id="PF13191">
    <property type="entry name" value="AAA_16"/>
    <property type="match status" value="1"/>
</dbReference>
<dbReference type="Gene3D" id="3.40.50.300">
    <property type="entry name" value="P-loop containing nucleotide triphosphate hydrolases"/>
    <property type="match status" value="1"/>
</dbReference>
<dbReference type="InterPro" id="IPR051677">
    <property type="entry name" value="AfsR-DnrI-RedD_regulator"/>
</dbReference>
<keyword evidence="5" id="KW-0804">Transcription</keyword>
<dbReference type="CDD" id="cd15831">
    <property type="entry name" value="BTAD"/>
    <property type="match status" value="1"/>
</dbReference>